<sequence>MENVEILKPKANANANSGVKYSSFNILAAHLWRCASRARGLPDDQPTKLHFPFDGRSRLNPPLPQGYFGNVIFMAALIAEAGDLRTESFADTMKRIHGRSKEIDDEYLRSAIDSVEKVSDLNTLVRGPHTFRCPNLNVIPWIWLPIYDANFGWGHPIYMGPANVVQEGKFYVIWFSCFTIVKLEMQSFPLMWRIRSIFGIY</sequence>
<name>A0A6A2YAR1_HIBSY</name>
<dbReference type="Proteomes" id="UP000436088">
    <property type="component" value="Unassembled WGS sequence"/>
</dbReference>
<evidence type="ECO:0000256" key="1">
    <source>
        <dbReference type="ARBA" id="ARBA00009861"/>
    </source>
</evidence>
<evidence type="ECO:0000313" key="2">
    <source>
        <dbReference type="EMBL" id="KAE8669247.1"/>
    </source>
</evidence>
<dbReference type="InterPro" id="IPR023213">
    <property type="entry name" value="CAT-like_dom_sf"/>
</dbReference>
<dbReference type="OrthoDB" id="671439at2759"/>
<dbReference type="Pfam" id="PF02458">
    <property type="entry name" value="Transferase"/>
    <property type="match status" value="1"/>
</dbReference>
<dbReference type="AlphaFoldDB" id="A0A6A2YAR1"/>
<comment type="similarity">
    <text evidence="1">Belongs to the plant acyltransferase family.</text>
</comment>
<reference evidence="2" key="1">
    <citation type="submission" date="2019-09" db="EMBL/GenBank/DDBJ databases">
        <title>Draft genome information of white flower Hibiscus syriacus.</title>
        <authorList>
            <person name="Kim Y.-M."/>
        </authorList>
    </citation>
    <scope>NUCLEOTIDE SEQUENCE [LARGE SCALE GENOMIC DNA]</scope>
    <source>
        <strain evidence="2">YM2019G1</strain>
    </source>
</reference>
<comment type="caution">
    <text evidence="2">The sequence shown here is derived from an EMBL/GenBank/DDBJ whole genome shotgun (WGS) entry which is preliminary data.</text>
</comment>
<dbReference type="PANTHER" id="PTHR31642">
    <property type="entry name" value="TRICHOTHECENE 3-O-ACETYLTRANSFERASE"/>
    <property type="match status" value="1"/>
</dbReference>
<evidence type="ECO:0000313" key="3">
    <source>
        <dbReference type="Proteomes" id="UP000436088"/>
    </source>
</evidence>
<dbReference type="GO" id="GO:0016747">
    <property type="term" value="F:acyltransferase activity, transferring groups other than amino-acyl groups"/>
    <property type="evidence" value="ECO:0007669"/>
    <property type="project" value="TreeGrafter"/>
</dbReference>
<dbReference type="SUPFAM" id="SSF52777">
    <property type="entry name" value="CoA-dependent acyltransferases"/>
    <property type="match status" value="1"/>
</dbReference>
<keyword evidence="3" id="KW-1185">Reference proteome</keyword>
<dbReference type="InterPro" id="IPR050317">
    <property type="entry name" value="Plant_Fungal_Acyltransferase"/>
</dbReference>
<protein>
    <submittedName>
        <fullName evidence="2">Shikimate O-hydroxycinnamoyltransferase</fullName>
    </submittedName>
</protein>
<gene>
    <name evidence="2" type="ORF">F3Y22_tig00112249pilonHSYRG00118</name>
</gene>
<accession>A0A6A2YAR1</accession>
<dbReference type="EMBL" id="VEPZ02001530">
    <property type="protein sequence ID" value="KAE8669247.1"/>
    <property type="molecule type" value="Genomic_DNA"/>
</dbReference>
<organism evidence="2 3">
    <name type="scientific">Hibiscus syriacus</name>
    <name type="common">Rose of Sharon</name>
    <dbReference type="NCBI Taxonomy" id="106335"/>
    <lineage>
        <taxon>Eukaryota</taxon>
        <taxon>Viridiplantae</taxon>
        <taxon>Streptophyta</taxon>
        <taxon>Embryophyta</taxon>
        <taxon>Tracheophyta</taxon>
        <taxon>Spermatophyta</taxon>
        <taxon>Magnoliopsida</taxon>
        <taxon>eudicotyledons</taxon>
        <taxon>Gunneridae</taxon>
        <taxon>Pentapetalae</taxon>
        <taxon>rosids</taxon>
        <taxon>malvids</taxon>
        <taxon>Malvales</taxon>
        <taxon>Malvaceae</taxon>
        <taxon>Malvoideae</taxon>
        <taxon>Hibiscus</taxon>
    </lineage>
</organism>
<proteinExistence type="inferred from homology"/>
<dbReference type="PANTHER" id="PTHR31642:SF196">
    <property type="entry name" value="SHIKIMATE O-HYDROXYCINNAMOYLTRANSFERASE-LIKE"/>
    <property type="match status" value="1"/>
</dbReference>
<dbReference type="Gene3D" id="3.30.559.10">
    <property type="entry name" value="Chloramphenicol acetyltransferase-like domain"/>
    <property type="match status" value="1"/>
</dbReference>